<dbReference type="SUPFAM" id="SSF50692">
    <property type="entry name" value="ADC-like"/>
    <property type="match status" value="1"/>
</dbReference>
<evidence type="ECO:0000259" key="10">
    <source>
        <dbReference type="SMART" id="SM00926"/>
    </source>
</evidence>
<dbReference type="SMART" id="SM00926">
    <property type="entry name" value="Molybdop_Fe4S4"/>
    <property type="match status" value="1"/>
</dbReference>
<keyword evidence="8" id="KW-0411">Iron-sulfur</keyword>
<dbReference type="Proteomes" id="UP000253975">
    <property type="component" value="Unassembled WGS sequence"/>
</dbReference>
<evidence type="ECO:0000256" key="2">
    <source>
        <dbReference type="ARBA" id="ARBA00010312"/>
    </source>
</evidence>
<dbReference type="Gene3D" id="2.20.25.90">
    <property type="entry name" value="ADC-like domains"/>
    <property type="match status" value="1"/>
</dbReference>
<evidence type="ECO:0000256" key="1">
    <source>
        <dbReference type="ARBA" id="ARBA00001942"/>
    </source>
</evidence>
<dbReference type="GO" id="GO:0016491">
    <property type="term" value="F:oxidoreductase activity"/>
    <property type="evidence" value="ECO:0007669"/>
    <property type="project" value="UniProtKB-KW"/>
</dbReference>
<dbReference type="GO" id="GO:0009061">
    <property type="term" value="P:anaerobic respiration"/>
    <property type="evidence" value="ECO:0007669"/>
    <property type="project" value="TreeGrafter"/>
</dbReference>
<dbReference type="GO" id="GO:0009055">
    <property type="term" value="F:electron transfer activity"/>
    <property type="evidence" value="ECO:0007669"/>
    <property type="project" value="TreeGrafter"/>
</dbReference>
<dbReference type="PROSITE" id="PS00932">
    <property type="entry name" value="MOLYBDOPTERIN_PROK_3"/>
    <property type="match status" value="1"/>
</dbReference>
<keyword evidence="3" id="KW-0500">Molybdenum</keyword>
<feature type="signal peptide" evidence="9">
    <location>
        <begin position="1"/>
        <end position="35"/>
    </location>
</feature>
<feature type="chain" id="PRO_5039215948" evidence="9">
    <location>
        <begin position="36"/>
        <end position="882"/>
    </location>
</feature>
<evidence type="ECO:0000256" key="8">
    <source>
        <dbReference type="ARBA" id="ARBA00023014"/>
    </source>
</evidence>
<keyword evidence="4" id="KW-0479">Metal-binding</keyword>
<dbReference type="GO" id="GO:0030151">
    <property type="term" value="F:molybdenum ion binding"/>
    <property type="evidence" value="ECO:0007669"/>
    <property type="project" value="TreeGrafter"/>
</dbReference>
<evidence type="ECO:0000256" key="4">
    <source>
        <dbReference type="ARBA" id="ARBA00022723"/>
    </source>
</evidence>
<evidence type="ECO:0000256" key="9">
    <source>
        <dbReference type="SAM" id="SignalP"/>
    </source>
</evidence>
<gene>
    <name evidence="11" type="ORF">C1881_06330</name>
</gene>
<protein>
    <submittedName>
        <fullName evidence="11">Dimethyl sulfoxide reductase subunit A</fullName>
    </submittedName>
</protein>
<keyword evidence="5 9" id="KW-0732">Signal</keyword>
<evidence type="ECO:0000256" key="6">
    <source>
        <dbReference type="ARBA" id="ARBA00023002"/>
    </source>
</evidence>
<dbReference type="AlphaFoldDB" id="A0A369LGD0"/>
<dbReference type="PROSITE" id="PS00490">
    <property type="entry name" value="MOLYBDOPTERIN_PROK_2"/>
    <property type="match status" value="1"/>
</dbReference>
<proteinExistence type="inferred from homology"/>
<comment type="similarity">
    <text evidence="2">Belongs to the prokaryotic molybdopterin-containing oxidoreductase family.</text>
</comment>
<dbReference type="RefSeq" id="WP_114615691.1">
    <property type="nucleotide sequence ID" value="NZ_PPTO01000009.1"/>
</dbReference>
<dbReference type="InterPro" id="IPR006311">
    <property type="entry name" value="TAT_signal"/>
</dbReference>
<dbReference type="GO" id="GO:0043546">
    <property type="term" value="F:molybdopterin cofactor binding"/>
    <property type="evidence" value="ECO:0007669"/>
    <property type="project" value="InterPro"/>
</dbReference>
<dbReference type="InterPro" id="IPR009010">
    <property type="entry name" value="Asp_de-COase-like_dom_sf"/>
</dbReference>
<organism evidence="11 12">
    <name type="scientific">Slackia isoflavoniconvertens</name>
    <dbReference type="NCBI Taxonomy" id="572010"/>
    <lineage>
        <taxon>Bacteria</taxon>
        <taxon>Bacillati</taxon>
        <taxon>Actinomycetota</taxon>
        <taxon>Coriobacteriia</taxon>
        <taxon>Eggerthellales</taxon>
        <taxon>Eggerthellaceae</taxon>
        <taxon>Slackia</taxon>
    </lineage>
</organism>
<dbReference type="InterPro" id="IPR006655">
    <property type="entry name" value="Mopterin_OxRdtase_prok_CS"/>
</dbReference>
<evidence type="ECO:0000313" key="12">
    <source>
        <dbReference type="Proteomes" id="UP000253975"/>
    </source>
</evidence>
<accession>A0A369LGD0</accession>
<keyword evidence="6" id="KW-0560">Oxidoreductase</keyword>
<evidence type="ECO:0000256" key="7">
    <source>
        <dbReference type="ARBA" id="ARBA00023004"/>
    </source>
</evidence>
<dbReference type="Pfam" id="PF00384">
    <property type="entry name" value="Molybdopterin"/>
    <property type="match status" value="1"/>
</dbReference>
<dbReference type="InterPro" id="IPR006657">
    <property type="entry name" value="MoPterin_dinucl-bd_dom"/>
</dbReference>
<dbReference type="PANTHER" id="PTHR43742:SF3">
    <property type="entry name" value="DIMETHYL SULFOXIDE REDUCTASE DMSA"/>
    <property type="match status" value="1"/>
</dbReference>
<dbReference type="Pfam" id="PF01568">
    <property type="entry name" value="Molydop_binding"/>
    <property type="match status" value="1"/>
</dbReference>
<sequence>MSYLDRVQQATQMSRRGFVATTAAATAALAATSLAGCSTNKVEKTEEAAVTTGSDGRDIINGEWKAAACWHNCGGRCVNKVLVKDGVVVRQKTDDSHEDSADYPQQRSCLRGHAQRKQVFAADRLKYPMKRKNWSPDNPNGDLRGIDEWERISWDEAYKYIADGLQKAKEQYGNRSILLLKGWNSELTRTLGLFGGFTNFWDTNSYGSWDKCPNIIGFNVNKTPDQTINDRYDLRNCETIVMMAMNPAWSAAGSQMLNYLEAKKAGAKFIYIDPMYCESAAALDAEWLPIRPATDMPFMFGLAYAMLEQDDKEGIIDWDFLNKCTVGFDADHMPADAKDNKNFKDYVMGTYDGTPKTPEWASEICGIEADAIRKLAVTMGKKNKVAFLSSAANARVNNVDSLPQLVMTIGAMGGHMGKSGHMTGTTMHCTSGNGGYALVTNGKDGLPKIENPVDDAINGNEIWDAILNGHYKFTGTGHYDPAEQRDIDIHVIYSNGGNKLQTNVGMTKGIEAFRKVDMVVSHAQFYTTSARYSDIVLPISTEWERAHGLIGGNLVHKSNREMVQAYERIIDPMFESKSDQDIACELGEKLGLKKEDIYPFDAEQQFFNVLTSMKVIDADGKTEKNAVKVTDDDIKALGVDGSAQDGELEYTELMKRGVYQVERHVGDNYGYIALEDFCKDPEKNPVDTPSGKLEIYSQSWADMVNAIGWSTIEPIPTYIPVANGYESSFADWGSKTPGEYPLQVINPHYLRRAHTAFDNVSWLREAWTNPVFISREDAAAAGIADGDTVLLTSPVGKCVRPATVTARVRPGVVALPHGAWVQVDEETGIDQAGADNYLIAQTPTGAAVSGYNSALCKIEKYTGTALGADADLPARMPLKDGE</sequence>
<dbReference type="PANTHER" id="PTHR43742">
    <property type="entry name" value="TRIMETHYLAMINE-N-OXIDE REDUCTASE"/>
    <property type="match status" value="1"/>
</dbReference>
<reference evidence="11 12" key="1">
    <citation type="journal article" date="2018" name="Elife">
        <title>Discovery and characterization of a prevalent human gut bacterial enzyme sufficient for the inactivation of a family of plant toxins.</title>
        <authorList>
            <person name="Koppel N."/>
            <person name="Bisanz J.E."/>
            <person name="Pandelia M.E."/>
            <person name="Turnbaugh P.J."/>
            <person name="Balskus E.P."/>
        </authorList>
    </citation>
    <scope>NUCLEOTIDE SEQUENCE [LARGE SCALE GENOMIC DNA]</scope>
    <source>
        <strain evidence="11 12">OB21 GAM31</strain>
    </source>
</reference>
<dbReference type="SUPFAM" id="SSF53706">
    <property type="entry name" value="Formate dehydrogenase/DMSO reductase, domains 1-3"/>
    <property type="match status" value="1"/>
</dbReference>
<name>A0A369LGD0_9ACTN</name>
<evidence type="ECO:0000256" key="5">
    <source>
        <dbReference type="ARBA" id="ARBA00022729"/>
    </source>
</evidence>
<dbReference type="EMBL" id="PPTO01000009">
    <property type="protein sequence ID" value="RDB58182.1"/>
    <property type="molecule type" value="Genomic_DNA"/>
</dbReference>
<feature type="domain" description="4Fe-4S Mo/W bis-MGD-type" evidence="10">
    <location>
        <begin position="62"/>
        <end position="121"/>
    </location>
</feature>
<comment type="caution">
    <text evidence="11">The sequence shown here is derived from an EMBL/GenBank/DDBJ whole genome shotgun (WGS) entry which is preliminary data.</text>
</comment>
<dbReference type="InterPro" id="IPR006656">
    <property type="entry name" value="Mopterin_OxRdtase"/>
</dbReference>
<comment type="cofactor">
    <cofactor evidence="1">
        <name>Mo-bis(molybdopterin guanine dinucleotide)</name>
        <dbReference type="ChEBI" id="CHEBI:60539"/>
    </cofactor>
</comment>
<keyword evidence="7" id="KW-0408">Iron</keyword>
<dbReference type="InterPro" id="IPR006963">
    <property type="entry name" value="Mopterin_OxRdtase_4Fe-4S_dom"/>
</dbReference>
<dbReference type="InterPro" id="IPR050612">
    <property type="entry name" value="Prok_Mopterin_Oxidored"/>
</dbReference>
<dbReference type="GO" id="GO:0030288">
    <property type="term" value="C:outer membrane-bounded periplasmic space"/>
    <property type="evidence" value="ECO:0007669"/>
    <property type="project" value="TreeGrafter"/>
</dbReference>
<evidence type="ECO:0000256" key="3">
    <source>
        <dbReference type="ARBA" id="ARBA00022505"/>
    </source>
</evidence>
<evidence type="ECO:0000313" key="11">
    <source>
        <dbReference type="EMBL" id="RDB58182.1"/>
    </source>
</evidence>
<dbReference type="PROSITE" id="PS51318">
    <property type="entry name" value="TAT"/>
    <property type="match status" value="1"/>
</dbReference>
<dbReference type="Gene3D" id="3.40.50.740">
    <property type="match status" value="1"/>
</dbReference>
<dbReference type="Gene3D" id="2.40.40.20">
    <property type="match status" value="1"/>
</dbReference>
<dbReference type="Gene3D" id="3.40.228.10">
    <property type="entry name" value="Dimethylsulfoxide Reductase, domain 2"/>
    <property type="match status" value="1"/>
</dbReference>
<dbReference type="GO" id="GO:0051536">
    <property type="term" value="F:iron-sulfur cluster binding"/>
    <property type="evidence" value="ECO:0007669"/>
    <property type="project" value="UniProtKB-KW"/>
</dbReference>